<dbReference type="Gene3D" id="1.10.580.10">
    <property type="entry name" value="Citrate Synthase, domain 1"/>
    <property type="match status" value="2"/>
</dbReference>
<evidence type="ECO:0000256" key="2">
    <source>
        <dbReference type="ARBA" id="ARBA00010566"/>
    </source>
</evidence>
<dbReference type="InterPro" id="IPR016143">
    <property type="entry name" value="Citrate_synth-like_sm_a-sub"/>
</dbReference>
<comment type="similarity">
    <text evidence="2">Belongs to the citrate synthase family.</text>
</comment>
<dbReference type="CDD" id="cd06100">
    <property type="entry name" value="CCL_ACL-C"/>
    <property type="match status" value="1"/>
</dbReference>
<dbReference type="Gene3D" id="1.10.230.10">
    <property type="entry name" value="Cytochrome P450-Terp, domain 2"/>
    <property type="match status" value="1"/>
</dbReference>
<dbReference type="InterPro" id="IPR036969">
    <property type="entry name" value="Citrate_synthase_sf"/>
</dbReference>
<dbReference type="InterPro" id="IPR002020">
    <property type="entry name" value="Citrate_synthase"/>
</dbReference>
<dbReference type="PANTHER" id="PTHR11739:SF4">
    <property type="entry name" value="CITRATE SYNTHASE, PEROXISOMAL"/>
    <property type="match status" value="1"/>
</dbReference>
<evidence type="ECO:0000256" key="1">
    <source>
        <dbReference type="ARBA" id="ARBA00005163"/>
    </source>
</evidence>
<dbReference type="NCBIfam" id="NF004864">
    <property type="entry name" value="PRK06224.1-1"/>
    <property type="match status" value="1"/>
</dbReference>
<proteinExistence type="inferred from homology"/>
<dbReference type="PANTHER" id="PTHR11739">
    <property type="entry name" value="CITRATE SYNTHASE"/>
    <property type="match status" value="1"/>
</dbReference>
<gene>
    <name evidence="5" type="ORF">JQC72_10575</name>
</gene>
<accession>A0ABS2WKP1</accession>
<evidence type="ECO:0000256" key="4">
    <source>
        <dbReference type="ARBA" id="ARBA00022679"/>
    </source>
</evidence>
<reference evidence="5" key="1">
    <citation type="journal article" date="2024" name="Int. J. Syst. Evol. Microbiol.">
        <title>Polycladomyces zharkentensis sp. nov., a novel thermophilic cellulose- and starch-degrading member of the Bacillota from a geothermal aquifer in Kazakhstan.</title>
        <authorList>
            <person name="Mashzhan A."/>
            <person name="Kistaubayeva A."/>
            <person name="Javier-Lopez R."/>
            <person name="Bissenova U."/>
            <person name="Bissenbay A."/>
            <person name="Birkeland N.K."/>
        </authorList>
    </citation>
    <scope>NUCLEOTIDE SEQUENCE</scope>
    <source>
        <strain evidence="5">ZKZ2T</strain>
    </source>
</reference>
<sequence>MKGRSALDAYSNGKAWWTTAISDIKKNQITIRGYPIEELIGELSYSQMLYLLLCGEVISRRKADLLESVLVAGADHGPRAPSIAAARMAATCGISFNSCVATGMNMLGDVHGGAVEDAMKLFYQTKEWRDEHQSTIQTAVEEQFTLLHRQKIKLPGFGHQLHDDDPRVKRLYQLAQELVEEGEISGIYLSIAQEFRRKLKEAKNKPITMNIDGVSAAIQCELGIPAEAAKGIFALSRGMGIVAHAFEELMNGVLIKGPCPDQDNLVQYNGASLRHLVKGGETDECKSGTVY</sequence>
<keyword evidence="4" id="KW-0808">Transferase</keyword>
<dbReference type="GO" id="GO:0008816">
    <property type="term" value="F:citryl-CoA lyase activity"/>
    <property type="evidence" value="ECO:0007669"/>
    <property type="project" value="UniProtKB-EC"/>
</dbReference>
<evidence type="ECO:0000256" key="3">
    <source>
        <dbReference type="ARBA" id="ARBA00012972"/>
    </source>
</evidence>
<keyword evidence="6" id="KW-1185">Reference proteome</keyword>
<dbReference type="SUPFAM" id="SSF48256">
    <property type="entry name" value="Citrate synthase"/>
    <property type="match status" value="1"/>
</dbReference>
<dbReference type="Proteomes" id="UP001177120">
    <property type="component" value="Unassembled WGS sequence"/>
</dbReference>
<name>A0ABS2WKP1_9BACL</name>
<comment type="pathway">
    <text evidence="1">Carbohydrate metabolism; tricarboxylic acid cycle.</text>
</comment>
<keyword evidence="5" id="KW-0456">Lyase</keyword>
<protein>
    <recommendedName>
        <fullName evidence="3">citrate synthase (unknown stereospecificity)</fullName>
        <ecNumber evidence="3">2.3.3.16</ecNumber>
    </recommendedName>
</protein>
<evidence type="ECO:0000313" key="5">
    <source>
        <dbReference type="EMBL" id="MBN2909959.1"/>
    </source>
</evidence>
<dbReference type="PRINTS" id="PR00143">
    <property type="entry name" value="CITRTSNTHASE"/>
</dbReference>
<dbReference type="RefSeq" id="WP_205495463.1">
    <property type="nucleotide sequence ID" value="NZ_JAFHAP010000009.1"/>
</dbReference>
<dbReference type="EMBL" id="JAFHAP010000009">
    <property type="protein sequence ID" value="MBN2909959.1"/>
    <property type="molecule type" value="Genomic_DNA"/>
</dbReference>
<dbReference type="EC" id="2.3.3.16" evidence="3"/>
<dbReference type="InterPro" id="IPR016142">
    <property type="entry name" value="Citrate_synth-like_lrg_a-sub"/>
</dbReference>
<comment type="caution">
    <text evidence="5">The sequence shown here is derived from an EMBL/GenBank/DDBJ whole genome shotgun (WGS) entry which is preliminary data.</text>
</comment>
<dbReference type="Pfam" id="PF00285">
    <property type="entry name" value="Citrate_synt"/>
    <property type="match status" value="1"/>
</dbReference>
<evidence type="ECO:0000313" key="6">
    <source>
        <dbReference type="Proteomes" id="UP001177120"/>
    </source>
</evidence>
<organism evidence="5 6">
    <name type="scientific">Polycladomyces zharkentensis</name>
    <dbReference type="NCBI Taxonomy" id="2807616"/>
    <lineage>
        <taxon>Bacteria</taxon>
        <taxon>Bacillati</taxon>
        <taxon>Bacillota</taxon>
        <taxon>Bacilli</taxon>
        <taxon>Bacillales</taxon>
        <taxon>Thermoactinomycetaceae</taxon>
        <taxon>Polycladomyces</taxon>
    </lineage>
</organism>